<dbReference type="Proteomes" id="UP001227101">
    <property type="component" value="Chromosome"/>
</dbReference>
<organism evidence="1 2">
    <name type="scientific">Amycolatopsis nalaikhensis</name>
    <dbReference type="NCBI Taxonomy" id="715472"/>
    <lineage>
        <taxon>Bacteria</taxon>
        <taxon>Bacillati</taxon>
        <taxon>Actinomycetota</taxon>
        <taxon>Actinomycetes</taxon>
        <taxon>Pseudonocardiales</taxon>
        <taxon>Pseudonocardiaceae</taxon>
        <taxon>Amycolatopsis</taxon>
    </lineage>
</organism>
<reference evidence="1 2" key="1">
    <citation type="submission" date="2023-06" db="EMBL/GenBank/DDBJ databases">
        <authorList>
            <person name="Oyuntsetseg B."/>
            <person name="Kim S.B."/>
        </authorList>
    </citation>
    <scope>NUCLEOTIDE SEQUENCE [LARGE SCALE GENOMIC DNA]</scope>
    <source>
        <strain evidence="1 2">2-2</strain>
    </source>
</reference>
<dbReference type="EMBL" id="CP127173">
    <property type="protein sequence ID" value="WIV53708.1"/>
    <property type="molecule type" value="Genomic_DNA"/>
</dbReference>
<dbReference type="RefSeq" id="WP_285450173.1">
    <property type="nucleotide sequence ID" value="NZ_CP127173.1"/>
</dbReference>
<evidence type="ECO:0000313" key="1">
    <source>
        <dbReference type="EMBL" id="WIV53708.1"/>
    </source>
</evidence>
<sequence length="85" mass="9107">MSVHAALARPVSEKRRARAVAWTLFLLTPLALAFAGVAWPFAVAAAVLVPVAGKLRTAARKVDAIFAEELVRETVPEPRSTVEIS</sequence>
<proteinExistence type="predicted"/>
<name>A0ABY8XD57_9PSEU</name>
<protein>
    <submittedName>
        <fullName evidence="1">Uncharacterized protein</fullName>
    </submittedName>
</protein>
<evidence type="ECO:0000313" key="2">
    <source>
        <dbReference type="Proteomes" id="UP001227101"/>
    </source>
</evidence>
<gene>
    <name evidence="1" type="ORF">QP939_33140</name>
</gene>
<accession>A0ABY8XD57</accession>
<keyword evidence="2" id="KW-1185">Reference proteome</keyword>